<dbReference type="InterPro" id="IPR041698">
    <property type="entry name" value="Methyltransf_25"/>
</dbReference>
<dbReference type="InterPro" id="IPR029063">
    <property type="entry name" value="SAM-dependent_MTases_sf"/>
</dbReference>
<evidence type="ECO:0000313" key="3">
    <source>
        <dbReference type="EMBL" id="MFB9647057.1"/>
    </source>
</evidence>
<dbReference type="GO" id="GO:0032259">
    <property type="term" value="P:methylation"/>
    <property type="evidence" value="ECO:0007669"/>
    <property type="project" value="UniProtKB-KW"/>
</dbReference>
<reference evidence="3 4" key="1">
    <citation type="submission" date="2024-09" db="EMBL/GenBank/DDBJ databases">
        <authorList>
            <person name="Sun Q."/>
            <person name="Mori K."/>
        </authorList>
    </citation>
    <scope>NUCLEOTIDE SEQUENCE [LARGE SCALE GENOMIC DNA]</scope>
    <source>
        <strain evidence="3 4">JCM 1342</strain>
    </source>
</reference>
<protein>
    <submittedName>
        <fullName evidence="3">Class I SAM-dependent methyltransferase</fullName>
    </submittedName>
</protein>
<dbReference type="SUPFAM" id="SSF53335">
    <property type="entry name" value="S-adenosyl-L-methionine-dependent methyltransferases"/>
    <property type="match status" value="1"/>
</dbReference>
<dbReference type="GO" id="GO:0008168">
    <property type="term" value="F:methyltransferase activity"/>
    <property type="evidence" value="ECO:0007669"/>
    <property type="project" value="UniProtKB-KW"/>
</dbReference>
<keyword evidence="1" id="KW-0808">Transferase</keyword>
<organism evidence="3 4">
    <name type="scientific">Microbacterium terregens</name>
    <dbReference type="NCBI Taxonomy" id="69363"/>
    <lineage>
        <taxon>Bacteria</taxon>
        <taxon>Bacillati</taxon>
        <taxon>Actinomycetota</taxon>
        <taxon>Actinomycetes</taxon>
        <taxon>Micrococcales</taxon>
        <taxon>Microbacteriaceae</taxon>
        <taxon>Microbacterium</taxon>
    </lineage>
</organism>
<dbReference type="RefSeq" id="WP_344714762.1">
    <property type="nucleotide sequence ID" value="NZ_BAAAWH010000001.1"/>
</dbReference>
<comment type="caution">
    <text evidence="3">The sequence shown here is derived from an EMBL/GenBank/DDBJ whole genome shotgun (WGS) entry which is preliminary data.</text>
</comment>
<dbReference type="CDD" id="cd02440">
    <property type="entry name" value="AdoMet_MTases"/>
    <property type="match status" value="1"/>
</dbReference>
<name>A0ABV5T3S7_9MICO</name>
<accession>A0ABV5T3S7</accession>
<evidence type="ECO:0000259" key="2">
    <source>
        <dbReference type="Pfam" id="PF13649"/>
    </source>
</evidence>
<keyword evidence="4" id="KW-1185">Reference proteome</keyword>
<feature type="domain" description="Methyltransferase" evidence="2">
    <location>
        <begin position="43"/>
        <end position="134"/>
    </location>
</feature>
<sequence>MNHDFDEQYWATHWNGPAGSTPSLPAHPALEDELTLLRPGTALDAGSGQGAEAAWLAGHGWEVTAVDISAHALTRAAMRPAPGVGVGSVTWVAADLTQWAPGQQFDLVTTFYAHPAIAQHAFYERISEWVAPGGTLLIVGHHDSPEHGHSHAHPENAVTTPEQIHALLAPDHWKVRTAEVRERAVTMGSGHSTALRDVIGRAERI</sequence>
<evidence type="ECO:0000256" key="1">
    <source>
        <dbReference type="ARBA" id="ARBA00022679"/>
    </source>
</evidence>
<gene>
    <name evidence="3" type="ORF">ACFFPJ_14770</name>
</gene>
<dbReference type="PANTHER" id="PTHR43861">
    <property type="entry name" value="TRANS-ACONITATE 2-METHYLTRANSFERASE-RELATED"/>
    <property type="match status" value="1"/>
</dbReference>
<dbReference type="EMBL" id="JBHMBE010000004">
    <property type="protein sequence ID" value="MFB9647057.1"/>
    <property type="molecule type" value="Genomic_DNA"/>
</dbReference>
<keyword evidence="3" id="KW-0489">Methyltransferase</keyword>
<dbReference type="Proteomes" id="UP001589611">
    <property type="component" value="Unassembled WGS sequence"/>
</dbReference>
<proteinExistence type="predicted"/>
<dbReference type="Pfam" id="PF13649">
    <property type="entry name" value="Methyltransf_25"/>
    <property type="match status" value="1"/>
</dbReference>
<dbReference type="Gene3D" id="3.40.50.150">
    <property type="entry name" value="Vaccinia Virus protein VP39"/>
    <property type="match status" value="1"/>
</dbReference>
<evidence type="ECO:0000313" key="4">
    <source>
        <dbReference type="Proteomes" id="UP001589611"/>
    </source>
</evidence>